<accession>A0A9D4T4K9</accession>
<dbReference type="PROSITE" id="PS50835">
    <property type="entry name" value="IG_LIKE"/>
    <property type="match status" value="1"/>
</dbReference>
<dbReference type="GO" id="GO:0098632">
    <property type="term" value="F:cell-cell adhesion mediator activity"/>
    <property type="evidence" value="ECO:0007669"/>
    <property type="project" value="TreeGrafter"/>
</dbReference>
<reference evidence="7" key="1">
    <citation type="journal article" date="2020" name="Cell">
        <title>Large-Scale Comparative Analyses of Tick Genomes Elucidate Their Genetic Diversity and Vector Capacities.</title>
        <authorList>
            <consortium name="Tick Genome and Microbiome Consortium (TIGMIC)"/>
            <person name="Jia N."/>
            <person name="Wang J."/>
            <person name="Shi W."/>
            <person name="Du L."/>
            <person name="Sun Y."/>
            <person name="Zhan W."/>
            <person name="Jiang J.F."/>
            <person name="Wang Q."/>
            <person name="Zhang B."/>
            <person name="Ji P."/>
            <person name="Bell-Sakyi L."/>
            <person name="Cui X.M."/>
            <person name="Yuan T.T."/>
            <person name="Jiang B.G."/>
            <person name="Yang W.F."/>
            <person name="Lam T.T."/>
            <person name="Chang Q.C."/>
            <person name="Ding S.J."/>
            <person name="Wang X.J."/>
            <person name="Zhu J.G."/>
            <person name="Ruan X.D."/>
            <person name="Zhao L."/>
            <person name="Wei J.T."/>
            <person name="Ye R.Z."/>
            <person name="Que T.C."/>
            <person name="Du C.H."/>
            <person name="Zhou Y.H."/>
            <person name="Cheng J.X."/>
            <person name="Dai P.F."/>
            <person name="Guo W.B."/>
            <person name="Han X.H."/>
            <person name="Huang E.J."/>
            <person name="Li L.F."/>
            <person name="Wei W."/>
            <person name="Gao Y.C."/>
            <person name="Liu J.Z."/>
            <person name="Shao H.Z."/>
            <person name="Wang X."/>
            <person name="Wang C.C."/>
            <person name="Yang T.C."/>
            <person name="Huo Q.B."/>
            <person name="Li W."/>
            <person name="Chen H.Y."/>
            <person name="Chen S.E."/>
            <person name="Zhou L.G."/>
            <person name="Ni X.B."/>
            <person name="Tian J.H."/>
            <person name="Sheng Y."/>
            <person name="Liu T."/>
            <person name="Pan Y.S."/>
            <person name="Xia L.Y."/>
            <person name="Li J."/>
            <person name="Zhao F."/>
            <person name="Cao W.C."/>
        </authorList>
    </citation>
    <scope>NUCLEOTIDE SEQUENCE</scope>
    <source>
        <strain evidence="7">Rsan-2018</strain>
    </source>
</reference>
<dbReference type="PROSITE" id="PS50853">
    <property type="entry name" value="FN3"/>
    <property type="match status" value="2"/>
</dbReference>
<keyword evidence="4" id="KW-0472">Membrane</keyword>
<evidence type="ECO:0000256" key="2">
    <source>
        <dbReference type="ARBA" id="ARBA00023157"/>
    </source>
</evidence>
<dbReference type="GO" id="GO:0007411">
    <property type="term" value="P:axon guidance"/>
    <property type="evidence" value="ECO:0007669"/>
    <property type="project" value="TreeGrafter"/>
</dbReference>
<evidence type="ECO:0000313" key="7">
    <source>
        <dbReference type="EMBL" id="KAH7975327.1"/>
    </source>
</evidence>
<dbReference type="Pfam" id="PF07679">
    <property type="entry name" value="I-set"/>
    <property type="match status" value="1"/>
</dbReference>
<dbReference type="GO" id="GO:0007420">
    <property type="term" value="P:brain development"/>
    <property type="evidence" value="ECO:0007669"/>
    <property type="project" value="TreeGrafter"/>
</dbReference>
<reference evidence="7" key="2">
    <citation type="submission" date="2021-09" db="EMBL/GenBank/DDBJ databases">
        <authorList>
            <person name="Jia N."/>
            <person name="Wang J."/>
            <person name="Shi W."/>
            <person name="Du L."/>
            <person name="Sun Y."/>
            <person name="Zhan W."/>
            <person name="Jiang J."/>
            <person name="Wang Q."/>
            <person name="Zhang B."/>
            <person name="Ji P."/>
            <person name="Sakyi L.B."/>
            <person name="Cui X."/>
            <person name="Yuan T."/>
            <person name="Jiang B."/>
            <person name="Yang W."/>
            <person name="Lam T.T.-Y."/>
            <person name="Chang Q."/>
            <person name="Ding S."/>
            <person name="Wang X."/>
            <person name="Zhu J."/>
            <person name="Ruan X."/>
            <person name="Zhao L."/>
            <person name="Wei J."/>
            <person name="Que T."/>
            <person name="Du C."/>
            <person name="Cheng J."/>
            <person name="Dai P."/>
            <person name="Han X."/>
            <person name="Huang E."/>
            <person name="Gao Y."/>
            <person name="Liu J."/>
            <person name="Shao H."/>
            <person name="Ye R."/>
            <person name="Li L."/>
            <person name="Wei W."/>
            <person name="Wang X."/>
            <person name="Wang C."/>
            <person name="Huo Q."/>
            <person name="Li W."/>
            <person name="Guo W."/>
            <person name="Chen H."/>
            <person name="Chen S."/>
            <person name="Zhou L."/>
            <person name="Zhou L."/>
            <person name="Ni X."/>
            <person name="Tian J."/>
            <person name="Zhou Y."/>
            <person name="Sheng Y."/>
            <person name="Liu T."/>
            <person name="Pan Y."/>
            <person name="Xia L."/>
            <person name="Li J."/>
            <person name="Zhao F."/>
            <person name="Cao W."/>
        </authorList>
    </citation>
    <scope>NUCLEOTIDE SEQUENCE</scope>
    <source>
        <strain evidence="7">Rsan-2018</strain>
        <tissue evidence="7">Larvae</tissue>
    </source>
</reference>
<dbReference type="SMART" id="SM00408">
    <property type="entry name" value="IGc2"/>
    <property type="match status" value="1"/>
</dbReference>
<dbReference type="InterPro" id="IPR013783">
    <property type="entry name" value="Ig-like_fold"/>
</dbReference>
<dbReference type="PANTHER" id="PTHR44170:SF6">
    <property type="entry name" value="CONTACTIN"/>
    <property type="match status" value="1"/>
</dbReference>
<dbReference type="InterPro" id="IPR007110">
    <property type="entry name" value="Ig-like_dom"/>
</dbReference>
<keyword evidence="1" id="KW-0677">Repeat</keyword>
<feature type="region of interest" description="Disordered" evidence="3">
    <location>
        <begin position="181"/>
        <end position="203"/>
    </location>
</feature>
<evidence type="ECO:0000259" key="5">
    <source>
        <dbReference type="PROSITE" id="PS50835"/>
    </source>
</evidence>
<dbReference type="InterPro" id="IPR036179">
    <property type="entry name" value="Ig-like_dom_sf"/>
</dbReference>
<feature type="domain" description="Fibronectin type-III" evidence="6">
    <location>
        <begin position="203"/>
        <end position="300"/>
    </location>
</feature>
<dbReference type="InterPro" id="IPR003598">
    <property type="entry name" value="Ig_sub2"/>
</dbReference>
<dbReference type="EMBL" id="JABSTV010001246">
    <property type="protein sequence ID" value="KAH7975327.1"/>
    <property type="molecule type" value="Genomic_DNA"/>
</dbReference>
<keyword evidence="4" id="KW-1133">Transmembrane helix</keyword>
<dbReference type="GO" id="GO:0030424">
    <property type="term" value="C:axon"/>
    <property type="evidence" value="ECO:0007669"/>
    <property type="project" value="TreeGrafter"/>
</dbReference>
<evidence type="ECO:0000256" key="1">
    <source>
        <dbReference type="ARBA" id="ARBA00022737"/>
    </source>
</evidence>
<dbReference type="SUPFAM" id="SSF48726">
    <property type="entry name" value="Immunoglobulin"/>
    <property type="match status" value="1"/>
</dbReference>
<dbReference type="SMART" id="SM00060">
    <property type="entry name" value="FN3"/>
    <property type="match status" value="2"/>
</dbReference>
<evidence type="ECO:0000256" key="4">
    <source>
        <dbReference type="SAM" id="Phobius"/>
    </source>
</evidence>
<feature type="domain" description="Fibronectin type-III" evidence="6">
    <location>
        <begin position="98"/>
        <end position="198"/>
    </location>
</feature>
<keyword evidence="2" id="KW-1015">Disulfide bond</keyword>
<dbReference type="AlphaFoldDB" id="A0A9D4T4K9"/>
<evidence type="ECO:0000259" key="6">
    <source>
        <dbReference type="PROSITE" id="PS50853"/>
    </source>
</evidence>
<evidence type="ECO:0000256" key="3">
    <source>
        <dbReference type="SAM" id="MobiDB-lite"/>
    </source>
</evidence>
<dbReference type="SUPFAM" id="SSF49265">
    <property type="entry name" value="Fibronectin type III"/>
    <property type="match status" value="1"/>
</dbReference>
<feature type="transmembrane region" description="Helical" evidence="4">
    <location>
        <begin position="309"/>
        <end position="331"/>
    </location>
</feature>
<evidence type="ECO:0000313" key="8">
    <source>
        <dbReference type="Proteomes" id="UP000821837"/>
    </source>
</evidence>
<gene>
    <name evidence="7" type="ORF">HPB52_000588</name>
</gene>
<keyword evidence="4" id="KW-0812">Transmembrane</keyword>
<dbReference type="CDD" id="cd00063">
    <property type="entry name" value="FN3"/>
    <property type="match status" value="2"/>
</dbReference>
<dbReference type="InterPro" id="IPR003961">
    <property type="entry name" value="FN3_dom"/>
</dbReference>
<protein>
    <submittedName>
        <fullName evidence="7">Uncharacterized protein</fullName>
    </submittedName>
</protein>
<feature type="domain" description="Ig-like" evidence="5">
    <location>
        <begin position="5"/>
        <end position="94"/>
    </location>
</feature>
<dbReference type="SMART" id="SM00409">
    <property type="entry name" value="IG"/>
    <property type="match status" value="1"/>
</dbReference>
<sequence length="334" mass="37738">MKLKTRITWPPQYQEVKVGETAVFRCDVTTDPSQQLSVKWFFNDEPVDFGADPRLVLERDNSFTITRTVKTDSGVYACVAITAVDSDRASATLVVLDVPEPPEIESVSCDGLSAQVKWTSRDDDRSTTPVLFFSVQYTTNHKRGSWDYVATHIPASDREWRVSLRPRTIYKFRVLAHNKVGSSPPSEPSRVRCGTNTDVPGKNPERVTARWDDSGDLVVSWKPMPPEEHYGPDFAYMVLYHADFPSAMSWSGTLVTDWTENKLALKGLRKDFTYRIRVEAHNVHGKARVAAKDLLVSPADKGQRTKTKLYSIVDMVTFVLAVMPEFVAGMWRQT</sequence>
<organism evidence="7 8">
    <name type="scientific">Rhipicephalus sanguineus</name>
    <name type="common">Brown dog tick</name>
    <name type="synonym">Ixodes sanguineus</name>
    <dbReference type="NCBI Taxonomy" id="34632"/>
    <lineage>
        <taxon>Eukaryota</taxon>
        <taxon>Metazoa</taxon>
        <taxon>Ecdysozoa</taxon>
        <taxon>Arthropoda</taxon>
        <taxon>Chelicerata</taxon>
        <taxon>Arachnida</taxon>
        <taxon>Acari</taxon>
        <taxon>Parasitiformes</taxon>
        <taxon>Ixodida</taxon>
        <taxon>Ixodoidea</taxon>
        <taxon>Ixodidae</taxon>
        <taxon>Rhipicephalinae</taxon>
        <taxon>Rhipicephalus</taxon>
        <taxon>Rhipicephalus</taxon>
    </lineage>
</organism>
<dbReference type="Gene3D" id="2.60.40.10">
    <property type="entry name" value="Immunoglobulins"/>
    <property type="match status" value="3"/>
</dbReference>
<dbReference type="Pfam" id="PF00041">
    <property type="entry name" value="fn3"/>
    <property type="match status" value="1"/>
</dbReference>
<dbReference type="InterPro" id="IPR036116">
    <property type="entry name" value="FN3_sf"/>
</dbReference>
<proteinExistence type="predicted"/>
<dbReference type="Proteomes" id="UP000821837">
    <property type="component" value="Chromosome 10"/>
</dbReference>
<dbReference type="GO" id="GO:0005886">
    <property type="term" value="C:plasma membrane"/>
    <property type="evidence" value="ECO:0007669"/>
    <property type="project" value="TreeGrafter"/>
</dbReference>
<dbReference type="InterPro" id="IPR003599">
    <property type="entry name" value="Ig_sub"/>
</dbReference>
<dbReference type="InterPro" id="IPR013098">
    <property type="entry name" value="Ig_I-set"/>
</dbReference>
<name>A0A9D4T4K9_RHISA</name>
<dbReference type="PANTHER" id="PTHR44170">
    <property type="entry name" value="PROTEIN SIDEKICK"/>
    <property type="match status" value="1"/>
</dbReference>
<keyword evidence="8" id="KW-1185">Reference proteome</keyword>
<comment type="caution">
    <text evidence="7">The sequence shown here is derived from an EMBL/GenBank/DDBJ whole genome shotgun (WGS) entry which is preliminary data.</text>
</comment>
<dbReference type="VEuPathDB" id="VectorBase:RSAN_026909"/>